<feature type="transmembrane region" description="Helical" evidence="1">
    <location>
        <begin position="62"/>
        <end position="82"/>
    </location>
</feature>
<proteinExistence type="predicted"/>
<evidence type="ECO:0000256" key="1">
    <source>
        <dbReference type="SAM" id="Phobius"/>
    </source>
</evidence>
<feature type="transmembrane region" description="Helical" evidence="1">
    <location>
        <begin position="207"/>
        <end position="224"/>
    </location>
</feature>
<evidence type="ECO:0000313" key="3">
    <source>
        <dbReference type="Proteomes" id="UP000012488"/>
    </source>
</evidence>
<dbReference type="AlphaFoldDB" id="A0A6B9G1F6"/>
<feature type="transmembrane region" description="Helical" evidence="1">
    <location>
        <begin position="236"/>
        <end position="255"/>
    </location>
</feature>
<dbReference type="Proteomes" id="UP000012488">
    <property type="component" value="Chromosome"/>
</dbReference>
<evidence type="ECO:0000313" key="2">
    <source>
        <dbReference type="EMBL" id="QGY05825.1"/>
    </source>
</evidence>
<dbReference type="EMBL" id="CP043538">
    <property type="protein sequence ID" value="QGY05825.1"/>
    <property type="molecule type" value="Genomic_DNA"/>
</dbReference>
<feature type="transmembrane region" description="Helical" evidence="1">
    <location>
        <begin position="89"/>
        <end position="120"/>
    </location>
</feature>
<reference evidence="2 3" key="1">
    <citation type="journal article" date="2012" name="Genet. Mol. Biol.">
        <title>Analysis of 16S rRNA and mxaF genes revealing insights into Methylobacterium niche-specific plant association.</title>
        <authorList>
            <person name="Dourado M.N."/>
            <person name="Andreote F.D."/>
            <person name="Dini-Andreote F."/>
            <person name="Conti R."/>
            <person name="Araujo J.M."/>
            <person name="Araujo W.L."/>
        </authorList>
    </citation>
    <scope>NUCLEOTIDE SEQUENCE [LARGE SCALE GENOMIC DNA]</scope>
    <source>
        <strain evidence="2 3">SR1.6/6</strain>
    </source>
</reference>
<dbReference type="OrthoDB" id="8006224at2"/>
<protein>
    <submittedName>
        <fullName evidence="2">Uncharacterized protein</fullName>
    </submittedName>
</protein>
<feature type="transmembrane region" description="Helical" evidence="1">
    <location>
        <begin position="176"/>
        <end position="195"/>
    </location>
</feature>
<sequence length="314" mass="31534">MSPAFAGGARFWGLALLGLGLPVCVALALRVPPDAAGPTLPGTLGLRAGAMLGLDPAGAARLGQGAAIAAFLALGLAALTVADRGREVLFALLGLPASLAAASGPDGPVLGLAALAAALLTPRPLTGRGRPWRLAGAALAIALAVLARPACAPLAGMLLVPFPPPRRLARFCRDRLPLAVLAVLPVLLGVPPAGGAPDPALAVPLPWPLYGLWAAALLVLPLALRRGPLPPPAERLWLVACALLGLWLMVLRQALGPAGGGLSPRDLLPLAPMLVLAFARGRIGTAATPRWPALLPVLAAAVDAVALPALAFRP</sequence>
<accession>A0A6B9G1F6</accession>
<feature type="transmembrane region" description="Helical" evidence="1">
    <location>
        <begin position="291"/>
        <end position="312"/>
    </location>
</feature>
<reference evidence="2 3" key="2">
    <citation type="journal article" date="2013" name="Genome Announc.">
        <title>Draft Genome Sequence of Methylobacterium mesophilicum Strain SR1.6/6, Isolated from Citrus sinensis.</title>
        <authorList>
            <person name="Marinho Almeida D."/>
            <person name="Dini-Andreote F."/>
            <person name="Camargo Neves A.A."/>
            <person name="Juca Ramos R.T."/>
            <person name="Andreote F.D."/>
            <person name="Carneiro A.R."/>
            <person name="Oliveira de Souza Lima A."/>
            <person name="Caracciolo Gomes de Sa P.H."/>
            <person name="Ribeiro Barbosa M.S."/>
            <person name="Araujo W.L."/>
            <person name="Silva A."/>
        </authorList>
    </citation>
    <scope>NUCLEOTIDE SEQUENCE [LARGE SCALE GENOMIC DNA]</scope>
    <source>
        <strain evidence="2 3">SR1.6/6</strain>
    </source>
</reference>
<keyword evidence="1" id="KW-0472">Membrane</keyword>
<keyword evidence="1" id="KW-0812">Transmembrane</keyword>
<keyword evidence="1" id="KW-1133">Transmembrane helix</keyword>
<organism evidence="2 3">
    <name type="scientific">Methylobacterium mesophilicum SR1.6/6</name>
    <dbReference type="NCBI Taxonomy" id="908290"/>
    <lineage>
        <taxon>Bacteria</taxon>
        <taxon>Pseudomonadati</taxon>
        <taxon>Pseudomonadota</taxon>
        <taxon>Alphaproteobacteria</taxon>
        <taxon>Hyphomicrobiales</taxon>
        <taxon>Methylobacteriaceae</taxon>
        <taxon>Methylobacterium</taxon>
    </lineage>
</organism>
<dbReference type="RefSeq" id="WP_010687390.1">
    <property type="nucleotide sequence ID" value="NZ_CP043538.1"/>
</dbReference>
<gene>
    <name evidence="2" type="ORF">MMSR116_30955</name>
</gene>
<feature type="transmembrane region" description="Helical" evidence="1">
    <location>
        <begin position="132"/>
        <end position="155"/>
    </location>
</feature>
<name>A0A6B9G1F6_9HYPH</name>
<dbReference type="KEGG" id="mmes:MMSR116_30955"/>